<keyword evidence="8" id="KW-1185">Reference proteome</keyword>
<dbReference type="InterPro" id="IPR011701">
    <property type="entry name" value="MFS"/>
</dbReference>
<feature type="transmembrane region" description="Helical" evidence="5">
    <location>
        <begin position="124"/>
        <end position="144"/>
    </location>
</feature>
<feature type="transmembrane region" description="Helical" evidence="5">
    <location>
        <begin position="458"/>
        <end position="479"/>
    </location>
</feature>
<evidence type="ECO:0000313" key="7">
    <source>
        <dbReference type="EMBL" id="MFC5473506.1"/>
    </source>
</evidence>
<dbReference type="Gene3D" id="1.20.1720.10">
    <property type="entry name" value="Multidrug resistance protein D"/>
    <property type="match status" value="1"/>
</dbReference>
<name>A0ABW0M9G7_9BURK</name>
<feature type="transmembrane region" description="Helical" evidence="5">
    <location>
        <begin position="31"/>
        <end position="54"/>
    </location>
</feature>
<dbReference type="PRINTS" id="PR01036">
    <property type="entry name" value="TCRTETB"/>
</dbReference>
<gene>
    <name evidence="7" type="ORF">ACFPM8_05990</name>
</gene>
<feature type="transmembrane region" description="Helical" evidence="5">
    <location>
        <begin position="191"/>
        <end position="211"/>
    </location>
</feature>
<evidence type="ECO:0000256" key="3">
    <source>
        <dbReference type="ARBA" id="ARBA00022989"/>
    </source>
</evidence>
<dbReference type="PANTHER" id="PTHR42718:SF39">
    <property type="entry name" value="ACTINORHODIN TRANSPORTER-RELATED"/>
    <property type="match status" value="1"/>
</dbReference>
<feature type="transmembrane region" description="Helical" evidence="5">
    <location>
        <begin position="294"/>
        <end position="317"/>
    </location>
</feature>
<dbReference type="RefSeq" id="WP_378996008.1">
    <property type="nucleotide sequence ID" value="NZ_JBHSMT010000009.1"/>
</dbReference>
<evidence type="ECO:0000256" key="5">
    <source>
        <dbReference type="SAM" id="Phobius"/>
    </source>
</evidence>
<feature type="transmembrane region" description="Helical" evidence="5">
    <location>
        <begin position="385"/>
        <end position="405"/>
    </location>
</feature>
<dbReference type="Gene3D" id="1.20.1250.20">
    <property type="entry name" value="MFS general substrate transporter like domains"/>
    <property type="match status" value="1"/>
</dbReference>
<sequence length="483" mass="50712">MATIKNASAQVVSLPVSGGSPAIATTTRHRWMLPLLLVGQAMAAMDTSIVNVAAPALRQDLGISGALLQMVVAGYVLAYAVFLVSGARLGDDYGYRKLFVIGVSIFTASSLVCGLAPFTSLLVVGRVIQGLGAALMVPQVLSLIQRHFEGAERARAIGYYSMILGMGSALGQLLGGAIITVNILGSSWRPAFLINVPIGLALLCYAGSVLPDTRGKDKRKLDIVGVIALTLSMLLIVVPLIFGQEVDWQSWTWISMGFGVLGLIVFGLFEKMLARRGGNPLINLDAVFAPGVRIGLLVVSIGFIGYGGWLFVIALYLQSGLGFSPMISGFVFTAYALGFGLSNLHWSKLPARLLRWTPTAAFIAMATANLLFGVAALHWGWKMAAMLPLLFVAGSSHGLSFGTVVNQMTGYVPPAQAPALSGLVTTTVQLSIVIGIATLGTLYFAVLKAGSAASGISWVNFTVAAGATLAAVCSVQFAMRRRA</sequence>
<feature type="transmembrane region" description="Helical" evidence="5">
    <location>
        <begin position="156"/>
        <end position="179"/>
    </location>
</feature>
<dbReference type="Pfam" id="PF07690">
    <property type="entry name" value="MFS_1"/>
    <property type="match status" value="1"/>
</dbReference>
<feature type="transmembrane region" description="Helical" evidence="5">
    <location>
        <begin position="323"/>
        <end position="344"/>
    </location>
</feature>
<organism evidence="7 8">
    <name type="scientific">Paraherbaspirillum soli</name>
    <dbReference type="NCBI Taxonomy" id="631222"/>
    <lineage>
        <taxon>Bacteria</taxon>
        <taxon>Pseudomonadati</taxon>
        <taxon>Pseudomonadota</taxon>
        <taxon>Betaproteobacteria</taxon>
        <taxon>Burkholderiales</taxon>
        <taxon>Oxalobacteraceae</taxon>
        <taxon>Paraherbaspirillum</taxon>
    </lineage>
</organism>
<comment type="subcellular location">
    <subcellularLocation>
        <location evidence="1">Membrane</location>
        <topology evidence="1">Multi-pass membrane protein</topology>
    </subcellularLocation>
</comment>
<keyword evidence="4 5" id="KW-0472">Membrane</keyword>
<feature type="domain" description="Major facilitator superfamily (MFS) profile" evidence="6">
    <location>
        <begin position="32"/>
        <end position="482"/>
    </location>
</feature>
<dbReference type="EMBL" id="JBHSMT010000009">
    <property type="protein sequence ID" value="MFC5473506.1"/>
    <property type="molecule type" value="Genomic_DNA"/>
</dbReference>
<evidence type="ECO:0000256" key="2">
    <source>
        <dbReference type="ARBA" id="ARBA00022692"/>
    </source>
</evidence>
<evidence type="ECO:0000256" key="4">
    <source>
        <dbReference type="ARBA" id="ARBA00023136"/>
    </source>
</evidence>
<feature type="transmembrane region" description="Helical" evidence="5">
    <location>
        <begin position="248"/>
        <end position="269"/>
    </location>
</feature>
<dbReference type="Proteomes" id="UP001596045">
    <property type="component" value="Unassembled WGS sequence"/>
</dbReference>
<dbReference type="PANTHER" id="PTHR42718">
    <property type="entry name" value="MAJOR FACILITATOR SUPERFAMILY MULTIDRUG TRANSPORTER MFSC"/>
    <property type="match status" value="1"/>
</dbReference>
<keyword evidence="2 5" id="KW-0812">Transmembrane</keyword>
<keyword evidence="3 5" id="KW-1133">Transmembrane helix</keyword>
<reference evidence="8" key="1">
    <citation type="journal article" date="2019" name="Int. J. Syst. Evol. Microbiol.">
        <title>The Global Catalogue of Microorganisms (GCM) 10K type strain sequencing project: providing services to taxonomists for standard genome sequencing and annotation.</title>
        <authorList>
            <consortium name="The Broad Institute Genomics Platform"/>
            <consortium name="The Broad Institute Genome Sequencing Center for Infectious Disease"/>
            <person name="Wu L."/>
            <person name="Ma J."/>
        </authorList>
    </citation>
    <scope>NUCLEOTIDE SEQUENCE [LARGE SCALE GENOMIC DNA]</scope>
    <source>
        <strain evidence="8">JCM 17066</strain>
    </source>
</reference>
<dbReference type="InterPro" id="IPR020846">
    <property type="entry name" value="MFS_dom"/>
</dbReference>
<feature type="transmembrane region" description="Helical" evidence="5">
    <location>
        <begin position="223"/>
        <end position="242"/>
    </location>
</feature>
<feature type="transmembrane region" description="Helical" evidence="5">
    <location>
        <begin position="98"/>
        <end position="118"/>
    </location>
</feature>
<dbReference type="PROSITE" id="PS50850">
    <property type="entry name" value="MFS"/>
    <property type="match status" value="1"/>
</dbReference>
<feature type="transmembrane region" description="Helical" evidence="5">
    <location>
        <begin position="417"/>
        <end position="446"/>
    </location>
</feature>
<dbReference type="SUPFAM" id="SSF103473">
    <property type="entry name" value="MFS general substrate transporter"/>
    <property type="match status" value="2"/>
</dbReference>
<protein>
    <submittedName>
        <fullName evidence="7">MFS transporter</fullName>
    </submittedName>
</protein>
<dbReference type="InterPro" id="IPR036259">
    <property type="entry name" value="MFS_trans_sf"/>
</dbReference>
<accession>A0ABW0M9G7</accession>
<dbReference type="CDD" id="cd17321">
    <property type="entry name" value="MFS_MMR_MDR_like"/>
    <property type="match status" value="1"/>
</dbReference>
<evidence type="ECO:0000259" key="6">
    <source>
        <dbReference type="PROSITE" id="PS50850"/>
    </source>
</evidence>
<feature type="transmembrane region" description="Helical" evidence="5">
    <location>
        <begin position="66"/>
        <end position="86"/>
    </location>
</feature>
<proteinExistence type="predicted"/>
<evidence type="ECO:0000256" key="1">
    <source>
        <dbReference type="ARBA" id="ARBA00004141"/>
    </source>
</evidence>
<feature type="transmembrane region" description="Helical" evidence="5">
    <location>
        <begin position="356"/>
        <end position="379"/>
    </location>
</feature>
<evidence type="ECO:0000313" key="8">
    <source>
        <dbReference type="Proteomes" id="UP001596045"/>
    </source>
</evidence>
<comment type="caution">
    <text evidence="7">The sequence shown here is derived from an EMBL/GenBank/DDBJ whole genome shotgun (WGS) entry which is preliminary data.</text>
</comment>